<protein>
    <submittedName>
        <fullName evidence="3">Prefoldin subunit 5</fullName>
    </submittedName>
</protein>
<evidence type="ECO:0000256" key="1">
    <source>
        <dbReference type="ARBA" id="ARBA00010048"/>
    </source>
</evidence>
<proteinExistence type="inferred from homology"/>
<evidence type="ECO:0000313" key="4">
    <source>
        <dbReference type="Proteomes" id="UP000053240"/>
    </source>
</evidence>
<dbReference type="GO" id="GO:1990113">
    <property type="term" value="P:RNA polymerase I assembly"/>
    <property type="evidence" value="ECO:0007669"/>
    <property type="project" value="TreeGrafter"/>
</dbReference>
<dbReference type="NCBIfam" id="TIGR00293">
    <property type="entry name" value="prefoldin subunit alpha"/>
    <property type="match status" value="1"/>
</dbReference>
<dbReference type="GO" id="GO:0016272">
    <property type="term" value="C:prefoldin complex"/>
    <property type="evidence" value="ECO:0007669"/>
    <property type="project" value="InterPro"/>
</dbReference>
<sequence length="154" mass="17095">MAPAPGMQQIDLSKLNLPQLAQLKQQVDHDLQVFQESLQALKIAQGKFVDSGETVEKLTPATKGKTILVPLTSSMYVSGTIADTDNVIIDIGTGYYAQKDIEGAKDYFKRKVQFVTEQMEKIQVLGIEKTKVKDAICMMMEMKIQAQSEPQKVS</sequence>
<dbReference type="Proteomes" id="UP000053240">
    <property type="component" value="Unassembled WGS sequence"/>
</dbReference>
<dbReference type="SUPFAM" id="SSF46579">
    <property type="entry name" value="Prefoldin"/>
    <property type="match status" value="1"/>
</dbReference>
<keyword evidence="2" id="KW-0143">Chaperone</keyword>
<dbReference type="InParanoid" id="A0A194R9K2"/>
<dbReference type="GO" id="GO:1990114">
    <property type="term" value="P:RNA polymerase II core complex assembly"/>
    <property type="evidence" value="ECO:0007669"/>
    <property type="project" value="TreeGrafter"/>
</dbReference>
<dbReference type="InterPro" id="IPR011599">
    <property type="entry name" value="PFD_alpha_archaea"/>
</dbReference>
<dbReference type="FunFam" id="1.10.287.370:FF:000004">
    <property type="entry name" value="Probable prefoldin subunit 5"/>
    <property type="match status" value="1"/>
</dbReference>
<dbReference type="PANTHER" id="PTHR12674:SF2">
    <property type="entry name" value="PREFOLDIN SUBUNIT 5"/>
    <property type="match status" value="1"/>
</dbReference>
<keyword evidence="4" id="KW-1185">Reference proteome</keyword>
<dbReference type="GO" id="GO:1990115">
    <property type="term" value="P:RNA polymerase III assembly"/>
    <property type="evidence" value="ECO:0007669"/>
    <property type="project" value="TreeGrafter"/>
</dbReference>
<dbReference type="EMBL" id="KQ460473">
    <property type="protein sequence ID" value="KPJ14513.1"/>
    <property type="molecule type" value="Genomic_DNA"/>
</dbReference>
<dbReference type="AlphaFoldDB" id="A0A194R9K2"/>
<organism evidence="3 4">
    <name type="scientific">Papilio machaon</name>
    <name type="common">Old World swallowtail butterfly</name>
    <dbReference type="NCBI Taxonomy" id="76193"/>
    <lineage>
        <taxon>Eukaryota</taxon>
        <taxon>Metazoa</taxon>
        <taxon>Ecdysozoa</taxon>
        <taxon>Arthropoda</taxon>
        <taxon>Hexapoda</taxon>
        <taxon>Insecta</taxon>
        <taxon>Pterygota</taxon>
        <taxon>Neoptera</taxon>
        <taxon>Endopterygota</taxon>
        <taxon>Lepidoptera</taxon>
        <taxon>Glossata</taxon>
        <taxon>Ditrysia</taxon>
        <taxon>Papilionoidea</taxon>
        <taxon>Papilionidae</taxon>
        <taxon>Papilioninae</taxon>
        <taxon>Papilio</taxon>
    </lineage>
</organism>
<evidence type="ECO:0000313" key="3">
    <source>
        <dbReference type="EMBL" id="KPJ14513.1"/>
    </source>
</evidence>
<dbReference type="FunCoup" id="A0A194R9K2">
    <property type="interactions" value="1814"/>
</dbReference>
<accession>A0A194R9K2</accession>
<gene>
    <name evidence="3" type="ORF">RR48_13584</name>
</gene>
<dbReference type="InterPro" id="IPR009053">
    <property type="entry name" value="Prefoldin"/>
</dbReference>
<reference evidence="3 4" key="1">
    <citation type="journal article" date="2015" name="Nat. Commun.">
        <title>Outbred genome sequencing and CRISPR/Cas9 gene editing in butterflies.</title>
        <authorList>
            <person name="Li X."/>
            <person name="Fan D."/>
            <person name="Zhang W."/>
            <person name="Liu G."/>
            <person name="Zhang L."/>
            <person name="Zhao L."/>
            <person name="Fang X."/>
            <person name="Chen L."/>
            <person name="Dong Y."/>
            <person name="Chen Y."/>
            <person name="Ding Y."/>
            <person name="Zhao R."/>
            <person name="Feng M."/>
            <person name="Zhu Y."/>
            <person name="Feng Y."/>
            <person name="Jiang X."/>
            <person name="Zhu D."/>
            <person name="Xiang H."/>
            <person name="Feng X."/>
            <person name="Li S."/>
            <person name="Wang J."/>
            <person name="Zhang G."/>
            <person name="Kronforst M.R."/>
            <person name="Wang W."/>
        </authorList>
    </citation>
    <scope>NUCLEOTIDE SEQUENCE [LARGE SCALE GENOMIC DNA]</scope>
    <source>
        <strain evidence="3">Ya'a_city_454_Pm</strain>
        <tissue evidence="3">Whole body</tissue>
    </source>
</reference>
<dbReference type="GO" id="GO:0051082">
    <property type="term" value="F:unfolded protein binding"/>
    <property type="evidence" value="ECO:0007669"/>
    <property type="project" value="InterPro"/>
</dbReference>
<comment type="similarity">
    <text evidence="1">Belongs to the prefoldin subunit alpha family.</text>
</comment>
<evidence type="ECO:0000256" key="2">
    <source>
        <dbReference type="ARBA" id="ARBA00023186"/>
    </source>
</evidence>
<dbReference type="GO" id="GO:0006457">
    <property type="term" value="P:protein folding"/>
    <property type="evidence" value="ECO:0007669"/>
    <property type="project" value="InterPro"/>
</dbReference>
<dbReference type="InterPro" id="IPR004127">
    <property type="entry name" value="Prefoldin_subunit_alpha"/>
</dbReference>
<dbReference type="STRING" id="76193.A0A194R9K2"/>
<dbReference type="PANTHER" id="PTHR12674">
    <property type="entry name" value="PREFOLDIN SUBUNIT 5"/>
    <property type="match status" value="1"/>
</dbReference>
<dbReference type="CDD" id="cd23157">
    <property type="entry name" value="Prefoldin_5"/>
    <property type="match status" value="1"/>
</dbReference>
<dbReference type="GO" id="GO:0005737">
    <property type="term" value="C:cytoplasm"/>
    <property type="evidence" value="ECO:0007669"/>
    <property type="project" value="TreeGrafter"/>
</dbReference>
<dbReference type="Gene3D" id="1.10.287.370">
    <property type="match status" value="1"/>
</dbReference>
<dbReference type="Pfam" id="PF02996">
    <property type="entry name" value="Prefoldin"/>
    <property type="match status" value="1"/>
</dbReference>
<name>A0A194R9K2_PAPMA</name>